<proteinExistence type="predicted"/>
<feature type="transmembrane region" description="Helical" evidence="1">
    <location>
        <begin position="174"/>
        <end position="196"/>
    </location>
</feature>
<keyword evidence="3" id="KW-1185">Reference proteome</keyword>
<gene>
    <name evidence="2" type="ORF">LG219_02885</name>
</gene>
<organism evidence="2 3">
    <name type="scientific">Deefgea salmonis</name>
    <dbReference type="NCBI Taxonomy" id="2875502"/>
    <lineage>
        <taxon>Bacteria</taxon>
        <taxon>Pseudomonadati</taxon>
        <taxon>Pseudomonadota</taxon>
        <taxon>Betaproteobacteria</taxon>
        <taxon>Neisseriales</taxon>
        <taxon>Chitinibacteraceae</taxon>
        <taxon>Deefgea</taxon>
    </lineage>
</organism>
<feature type="transmembrane region" description="Helical" evidence="1">
    <location>
        <begin position="43"/>
        <end position="63"/>
    </location>
</feature>
<dbReference type="EMBL" id="JAJAWG010000001">
    <property type="protein sequence ID" value="MCB5195235.1"/>
    <property type="molecule type" value="Genomic_DNA"/>
</dbReference>
<evidence type="ECO:0000313" key="3">
    <source>
        <dbReference type="Proteomes" id="UP001198034"/>
    </source>
</evidence>
<reference evidence="2 3" key="1">
    <citation type="submission" date="2021-10" db="EMBL/GenBank/DDBJ databases">
        <authorList>
            <person name="Chen M."/>
        </authorList>
    </citation>
    <scope>NUCLEOTIDE SEQUENCE [LARGE SCALE GENOMIC DNA]</scope>
    <source>
        <strain evidence="2 3">H3-26</strain>
    </source>
</reference>
<dbReference type="RefSeq" id="WP_226763038.1">
    <property type="nucleotide sequence ID" value="NZ_JAJAWG010000001.1"/>
</dbReference>
<evidence type="ECO:0000313" key="2">
    <source>
        <dbReference type="EMBL" id="MCB5195235.1"/>
    </source>
</evidence>
<dbReference type="Proteomes" id="UP001198034">
    <property type="component" value="Unassembled WGS sequence"/>
</dbReference>
<keyword evidence="1" id="KW-0812">Transmembrane</keyword>
<feature type="transmembrane region" description="Helical" evidence="1">
    <location>
        <begin position="13"/>
        <end position="31"/>
    </location>
</feature>
<sequence length="197" mass="22418">MWLLLLLPWLERHYLWALALVVVLVAAQYARQRLLRSLSKLKWLLLATVLIYGWSTPGRYIWLGVLSPTDVGLRLGFDQVGRLLVVAASLQILLKRLTSNEVFSSFYLFLSPLQYFSNVRARFAVRFALTLQVAESLLESKLGFKALLALILQPQPPVDHALVLSYIPINRLQLSLLFGQCALIVYSIFLGMGGFWR</sequence>
<accession>A0ABS8BHR6</accession>
<keyword evidence="1" id="KW-0472">Membrane</keyword>
<protein>
    <submittedName>
        <fullName evidence="2">Uncharacterized protein</fullName>
    </submittedName>
</protein>
<name>A0ABS8BHR6_9NEIS</name>
<keyword evidence="1" id="KW-1133">Transmembrane helix</keyword>
<evidence type="ECO:0000256" key="1">
    <source>
        <dbReference type="SAM" id="Phobius"/>
    </source>
</evidence>
<comment type="caution">
    <text evidence="2">The sequence shown here is derived from an EMBL/GenBank/DDBJ whole genome shotgun (WGS) entry which is preliminary data.</text>
</comment>